<dbReference type="InterPro" id="IPR052016">
    <property type="entry name" value="Bact_Sigma-Reg"/>
</dbReference>
<evidence type="ECO:0000256" key="7">
    <source>
        <dbReference type="ARBA" id="ARBA00022801"/>
    </source>
</evidence>
<evidence type="ECO:0000256" key="6">
    <source>
        <dbReference type="ARBA" id="ARBA00022777"/>
    </source>
</evidence>
<reference evidence="18 19" key="1">
    <citation type="submission" date="2015-10" db="EMBL/GenBank/DDBJ databases">
        <title>Draft genome sequence of Streptomyces sp. RV15, isolated from a marine sponge.</title>
        <authorList>
            <person name="Ruckert C."/>
            <person name="Abdelmohsen U.R."/>
            <person name="Winkler A."/>
            <person name="Hentschel U."/>
            <person name="Kalinowski J."/>
            <person name="Kampfer P."/>
            <person name="Glaeser S."/>
        </authorList>
    </citation>
    <scope>NUCLEOTIDE SEQUENCE [LARGE SCALE GENOMIC DNA]</scope>
    <source>
        <strain evidence="18 19">RV15</strain>
    </source>
</reference>
<dbReference type="InterPro" id="IPR000014">
    <property type="entry name" value="PAS"/>
</dbReference>
<dbReference type="EMBL" id="LMXB01000125">
    <property type="protein sequence ID" value="KUO15027.1"/>
    <property type="molecule type" value="Genomic_DNA"/>
</dbReference>
<dbReference type="Gene3D" id="3.30.450.40">
    <property type="match status" value="1"/>
</dbReference>
<evidence type="ECO:0000256" key="2">
    <source>
        <dbReference type="ARBA" id="ARBA00022553"/>
    </source>
</evidence>
<dbReference type="InterPro" id="IPR003018">
    <property type="entry name" value="GAF"/>
</dbReference>
<keyword evidence="9" id="KW-0460">Magnesium</keyword>
<dbReference type="FunFam" id="3.60.40.10:FF:000005">
    <property type="entry name" value="Serine/threonine protein phosphatase"/>
    <property type="match status" value="1"/>
</dbReference>
<keyword evidence="4" id="KW-0479">Metal-binding</keyword>
<dbReference type="AlphaFoldDB" id="A0A101UQM9"/>
<keyword evidence="3" id="KW-0808">Transferase</keyword>
<dbReference type="PANTHER" id="PTHR43156:SF2">
    <property type="entry name" value="STAGE II SPORULATION PROTEIN E"/>
    <property type="match status" value="1"/>
</dbReference>
<dbReference type="Gene3D" id="3.30.450.20">
    <property type="entry name" value="PAS domain"/>
    <property type="match status" value="1"/>
</dbReference>
<comment type="catalytic activity">
    <reaction evidence="12">
        <text>O-phospho-L-seryl-[protein] + H2O = L-seryl-[protein] + phosphate</text>
        <dbReference type="Rhea" id="RHEA:20629"/>
        <dbReference type="Rhea" id="RHEA-COMP:9863"/>
        <dbReference type="Rhea" id="RHEA-COMP:11604"/>
        <dbReference type="ChEBI" id="CHEBI:15377"/>
        <dbReference type="ChEBI" id="CHEBI:29999"/>
        <dbReference type="ChEBI" id="CHEBI:43474"/>
        <dbReference type="ChEBI" id="CHEBI:83421"/>
        <dbReference type="EC" id="3.1.3.16"/>
    </reaction>
</comment>
<evidence type="ECO:0000256" key="14">
    <source>
        <dbReference type="ARBA" id="ARBA00075117"/>
    </source>
</evidence>
<dbReference type="GO" id="GO:0046872">
    <property type="term" value="F:metal ion binding"/>
    <property type="evidence" value="ECO:0007669"/>
    <property type="project" value="UniProtKB-KW"/>
</dbReference>
<dbReference type="STRING" id="909626.AQJ91_43670"/>
<dbReference type="SUPFAM" id="SSF55781">
    <property type="entry name" value="GAF domain-like"/>
    <property type="match status" value="2"/>
</dbReference>
<evidence type="ECO:0000259" key="16">
    <source>
        <dbReference type="SMART" id="SM00065"/>
    </source>
</evidence>
<dbReference type="SMART" id="SM00065">
    <property type="entry name" value="GAF"/>
    <property type="match status" value="1"/>
</dbReference>
<dbReference type="Gene3D" id="3.60.40.10">
    <property type="entry name" value="PPM-type phosphatase domain"/>
    <property type="match status" value="1"/>
</dbReference>
<protein>
    <recommendedName>
        <fullName evidence="1">protein-serine/threonine phosphatase</fullName>
        <ecNumber evidence="1">3.1.3.16</ecNumber>
    </recommendedName>
    <alternativeName>
        <fullName evidence="15">Protein-serine/threonine phosphatase</fullName>
    </alternativeName>
    <alternativeName>
        <fullName evidence="14">Serine/threonine-protein kinase</fullName>
    </alternativeName>
</protein>
<dbReference type="CDD" id="cd00130">
    <property type="entry name" value="PAS"/>
    <property type="match status" value="1"/>
</dbReference>
<evidence type="ECO:0000256" key="8">
    <source>
        <dbReference type="ARBA" id="ARBA00022840"/>
    </source>
</evidence>
<gene>
    <name evidence="18" type="ORF">AQJ91_43670</name>
</gene>
<evidence type="ECO:0000256" key="13">
    <source>
        <dbReference type="ARBA" id="ARBA00056274"/>
    </source>
</evidence>
<organism evidence="18 19">
    <name type="scientific">Streptomyces dysideae</name>
    <dbReference type="NCBI Taxonomy" id="909626"/>
    <lineage>
        <taxon>Bacteria</taxon>
        <taxon>Bacillati</taxon>
        <taxon>Actinomycetota</taxon>
        <taxon>Actinomycetes</taxon>
        <taxon>Kitasatosporales</taxon>
        <taxon>Streptomycetaceae</taxon>
        <taxon>Streptomyces</taxon>
    </lineage>
</organism>
<keyword evidence="19" id="KW-1185">Reference proteome</keyword>
<dbReference type="GO" id="GO:0004722">
    <property type="term" value="F:protein serine/threonine phosphatase activity"/>
    <property type="evidence" value="ECO:0007669"/>
    <property type="project" value="UniProtKB-EC"/>
</dbReference>
<keyword evidence="6" id="KW-0418">Kinase</keyword>
<keyword evidence="2" id="KW-0597">Phosphoprotein</keyword>
<dbReference type="InterPro" id="IPR036457">
    <property type="entry name" value="PPM-type-like_dom_sf"/>
</dbReference>
<dbReference type="InterPro" id="IPR029016">
    <property type="entry name" value="GAF-like_dom_sf"/>
</dbReference>
<dbReference type="Proteomes" id="UP000053260">
    <property type="component" value="Unassembled WGS sequence"/>
</dbReference>
<feature type="domain" description="GAF" evidence="16">
    <location>
        <begin position="326"/>
        <end position="473"/>
    </location>
</feature>
<comment type="caution">
    <text evidence="18">The sequence shown here is derived from an EMBL/GenBank/DDBJ whole genome shotgun (WGS) entry which is preliminary data.</text>
</comment>
<sequence length="709" mass="75398">MRHPVDCGPAEGSGARLPAAAAAQVVQETGACVGLVYLLPRGERVLRLAMISGVPRQIAAPWARYTVTSPVPVADAVRERRLVWLGSQEEAAYRYPRAALLLSCPFAMAAAPITTGTVVWGGLVLLWPGSRPVRLSEYEHDAIVSGCHRLGLLLQQAANGGHPVVPGSEPHVLSQPAPRTPAPAGALAAVDFAERLPEGCCALDRDSRITFATARAADLLKTDIPHLLGSLPWKALPWLDEALFEDRHRAAVISRRPASFTVLRPPDQWLSFHLHADARGISVRITPAADEAQETRHTAPAIPVRAPAPALHHLMRLAATLTEAVGVQDVVDQAADEIMPAFDAQGLIMFMAQDDRLRVVGHCGYSTEVVDHFDGARLSDPPTPAARALADGVTSFFASPDEMEQMYPGIPALTKKEAWAFLPLIASGHPIGCLVLSYDRPHSFDPQERAVLISTAGLIAQALDRARLYDAKHRLAQGLQAGLLPHALPNVPDLEAAARYLPAERGMDIGGDFYDLIPLDPTAAAAAIGDVQGHNITAAALMGQVRTAIHATAGAPPGDVLARANRLLTDLNPGLFTSCLYAHLDLVHHRGHLATAGHLPPILRHPDGRAEVLDLPTGLLLGIDPAATYPTTEIPLPPGALLALYTDGLVETPGADLEDAINDLAGQLTQAEHHSIDALADSLVHYAGQRAPRSDDIALLLISPNRTSG</sequence>
<dbReference type="SUPFAM" id="SSF55785">
    <property type="entry name" value="PYP-like sensor domain (PAS domain)"/>
    <property type="match status" value="1"/>
</dbReference>
<keyword evidence="11" id="KW-0464">Manganese</keyword>
<evidence type="ECO:0000259" key="17">
    <source>
        <dbReference type="SMART" id="SM00331"/>
    </source>
</evidence>
<evidence type="ECO:0000256" key="9">
    <source>
        <dbReference type="ARBA" id="ARBA00022842"/>
    </source>
</evidence>
<keyword evidence="8" id="KW-0067">ATP-binding</keyword>
<feature type="domain" description="PPM-type phosphatase" evidence="17">
    <location>
        <begin position="491"/>
        <end position="704"/>
    </location>
</feature>
<keyword evidence="7" id="KW-0378">Hydrolase</keyword>
<keyword evidence="10" id="KW-0904">Protein phosphatase</keyword>
<dbReference type="Pfam" id="PF08448">
    <property type="entry name" value="PAS_4"/>
    <property type="match status" value="1"/>
</dbReference>
<accession>A0A101UQM9</accession>
<evidence type="ECO:0000256" key="4">
    <source>
        <dbReference type="ARBA" id="ARBA00022723"/>
    </source>
</evidence>
<dbReference type="SMART" id="SM00331">
    <property type="entry name" value="PP2C_SIG"/>
    <property type="match status" value="1"/>
</dbReference>
<name>A0A101UQM9_9ACTN</name>
<comment type="function">
    <text evidence="13">Primarily acts as an independent SigF regulator that is sensitive to the osmosensory signal, mediating the cross talk of PknD with the SigF regulon. Possesses both phosphatase and kinase activities. The kinase domain functions as a classic anti-sigma factor-like kinase to phosphorylate the anti-anti-sigma factor domain at the canonical regulatory site, and the phosphatase domain antagonizes this activity.</text>
</comment>
<dbReference type="SUPFAM" id="SSF81606">
    <property type="entry name" value="PP2C-like"/>
    <property type="match status" value="1"/>
</dbReference>
<keyword evidence="5" id="KW-0547">Nucleotide-binding</keyword>
<evidence type="ECO:0000256" key="1">
    <source>
        <dbReference type="ARBA" id="ARBA00013081"/>
    </source>
</evidence>
<evidence type="ECO:0000313" key="19">
    <source>
        <dbReference type="Proteomes" id="UP000053260"/>
    </source>
</evidence>
<evidence type="ECO:0000313" key="18">
    <source>
        <dbReference type="EMBL" id="KUO15027.1"/>
    </source>
</evidence>
<dbReference type="InterPro" id="IPR035965">
    <property type="entry name" value="PAS-like_dom_sf"/>
</dbReference>
<dbReference type="InterPro" id="IPR013656">
    <property type="entry name" value="PAS_4"/>
</dbReference>
<evidence type="ECO:0000256" key="5">
    <source>
        <dbReference type="ARBA" id="ARBA00022741"/>
    </source>
</evidence>
<evidence type="ECO:0000256" key="15">
    <source>
        <dbReference type="ARBA" id="ARBA00081350"/>
    </source>
</evidence>
<dbReference type="Pfam" id="PF13185">
    <property type="entry name" value="GAF_2"/>
    <property type="match status" value="1"/>
</dbReference>
<evidence type="ECO:0000256" key="11">
    <source>
        <dbReference type="ARBA" id="ARBA00023211"/>
    </source>
</evidence>
<dbReference type="GO" id="GO:0016301">
    <property type="term" value="F:kinase activity"/>
    <property type="evidence" value="ECO:0007669"/>
    <property type="project" value="UniProtKB-KW"/>
</dbReference>
<dbReference type="EC" id="3.1.3.16" evidence="1"/>
<dbReference type="InterPro" id="IPR001932">
    <property type="entry name" value="PPM-type_phosphatase-like_dom"/>
</dbReference>
<dbReference type="GO" id="GO:0005524">
    <property type="term" value="F:ATP binding"/>
    <property type="evidence" value="ECO:0007669"/>
    <property type="project" value="UniProtKB-KW"/>
</dbReference>
<evidence type="ECO:0000256" key="10">
    <source>
        <dbReference type="ARBA" id="ARBA00022912"/>
    </source>
</evidence>
<dbReference type="Pfam" id="PF07228">
    <property type="entry name" value="SpoIIE"/>
    <property type="match status" value="1"/>
</dbReference>
<evidence type="ECO:0000256" key="3">
    <source>
        <dbReference type="ARBA" id="ARBA00022679"/>
    </source>
</evidence>
<proteinExistence type="predicted"/>
<evidence type="ECO:0000256" key="12">
    <source>
        <dbReference type="ARBA" id="ARBA00047761"/>
    </source>
</evidence>
<dbReference type="PANTHER" id="PTHR43156">
    <property type="entry name" value="STAGE II SPORULATION PROTEIN E-RELATED"/>
    <property type="match status" value="1"/>
</dbReference>